<dbReference type="InterPro" id="IPR015075">
    <property type="entry name" value="AtaL"/>
</dbReference>
<sequence>MVVLCQSQTYPVNPPNASPVLTLAEFWEVMYIKCRKPELFVAPISACEILEETDGFMKRMVTFREGMGPPGGKVIEELDVRAPWKVDFRNLDTGSFINNTISRGNDETDLYLTFYFEWQYPKLQEGSEEARKISDQLWEQARKTVQHSIDVAREMKSKGELKH</sequence>
<dbReference type="EMBL" id="CAJPDT010000052">
    <property type="protein sequence ID" value="CAF9929093.1"/>
    <property type="molecule type" value="Genomic_DNA"/>
</dbReference>
<dbReference type="AlphaFoldDB" id="A0A8H3IRQ7"/>
<dbReference type="Gene3D" id="3.30.530.20">
    <property type="match status" value="1"/>
</dbReference>
<accession>A0A8H3IRQ7</accession>
<name>A0A8H3IRQ7_9LECA</name>
<evidence type="ECO:0000313" key="1">
    <source>
        <dbReference type="EMBL" id="CAF9929093.1"/>
    </source>
</evidence>
<dbReference type="Proteomes" id="UP000664534">
    <property type="component" value="Unassembled WGS sequence"/>
</dbReference>
<evidence type="ECO:0000313" key="2">
    <source>
        <dbReference type="Proteomes" id="UP000664534"/>
    </source>
</evidence>
<gene>
    <name evidence="1" type="ORF">IMSHALPRED_007812</name>
</gene>
<dbReference type="OrthoDB" id="2320332at2759"/>
<dbReference type="InterPro" id="IPR023393">
    <property type="entry name" value="START-like_dom_sf"/>
</dbReference>
<comment type="caution">
    <text evidence="1">The sequence shown here is derived from an EMBL/GenBank/DDBJ whole genome shotgun (WGS) entry which is preliminary data.</text>
</comment>
<dbReference type="SUPFAM" id="SSF55961">
    <property type="entry name" value="Bet v1-like"/>
    <property type="match status" value="1"/>
</dbReference>
<reference evidence="1" key="1">
    <citation type="submission" date="2021-03" db="EMBL/GenBank/DDBJ databases">
        <authorList>
            <person name="Tagirdzhanova G."/>
        </authorList>
    </citation>
    <scope>NUCLEOTIDE SEQUENCE</scope>
</reference>
<proteinExistence type="predicted"/>
<organism evidence="1 2">
    <name type="scientific">Imshaugia aleurites</name>
    <dbReference type="NCBI Taxonomy" id="172621"/>
    <lineage>
        <taxon>Eukaryota</taxon>
        <taxon>Fungi</taxon>
        <taxon>Dikarya</taxon>
        <taxon>Ascomycota</taxon>
        <taxon>Pezizomycotina</taxon>
        <taxon>Lecanoromycetes</taxon>
        <taxon>OSLEUM clade</taxon>
        <taxon>Lecanoromycetidae</taxon>
        <taxon>Lecanorales</taxon>
        <taxon>Lecanorineae</taxon>
        <taxon>Parmeliaceae</taxon>
        <taxon>Imshaugia</taxon>
    </lineage>
</organism>
<protein>
    <submittedName>
        <fullName evidence="1">Uncharacterized protein</fullName>
    </submittedName>
</protein>
<dbReference type="Pfam" id="PF08982">
    <property type="entry name" value="AtaL"/>
    <property type="match status" value="1"/>
</dbReference>
<keyword evidence="2" id="KW-1185">Reference proteome</keyword>